<evidence type="ECO:0000259" key="2">
    <source>
        <dbReference type="SMART" id="SM00382"/>
    </source>
</evidence>
<name>A0ABV7F4G6_9BURK</name>
<dbReference type="InterPro" id="IPR003593">
    <property type="entry name" value="AAA+_ATPase"/>
</dbReference>
<keyword evidence="3" id="KW-0547">Nucleotide-binding</keyword>
<dbReference type="InterPro" id="IPR027417">
    <property type="entry name" value="P-loop_NTPase"/>
</dbReference>
<dbReference type="GO" id="GO:0005524">
    <property type="term" value="F:ATP binding"/>
    <property type="evidence" value="ECO:0007669"/>
    <property type="project" value="UniProtKB-KW"/>
</dbReference>
<evidence type="ECO:0000313" key="4">
    <source>
        <dbReference type="Proteomes" id="UP001595530"/>
    </source>
</evidence>
<gene>
    <name evidence="3" type="ORF">ACFOFO_11605</name>
</gene>
<evidence type="ECO:0000313" key="3">
    <source>
        <dbReference type="EMBL" id="MFC3108601.1"/>
    </source>
</evidence>
<accession>A0ABV7F4G6</accession>
<proteinExistence type="predicted"/>
<feature type="region of interest" description="Disordered" evidence="1">
    <location>
        <begin position="1"/>
        <end position="24"/>
    </location>
</feature>
<dbReference type="EMBL" id="JBHRTP010000032">
    <property type="protein sequence ID" value="MFC3108601.1"/>
    <property type="molecule type" value="Genomic_DNA"/>
</dbReference>
<dbReference type="SMART" id="SM00382">
    <property type="entry name" value="AAA"/>
    <property type="match status" value="1"/>
</dbReference>
<keyword evidence="4" id="KW-1185">Reference proteome</keyword>
<dbReference type="Proteomes" id="UP001595530">
    <property type="component" value="Unassembled WGS sequence"/>
</dbReference>
<dbReference type="Gene3D" id="3.40.50.300">
    <property type="entry name" value="P-loop containing nucleotide triphosphate hydrolases"/>
    <property type="match status" value="1"/>
</dbReference>
<comment type="caution">
    <text evidence="3">The sequence shown here is derived from an EMBL/GenBank/DDBJ whole genome shotgun (WGS) entry which is preliminary data.</text>
</comment>
<organism evidence="3 4">
    <name type="scientific">Undibacterium arcticum</name>
    <dbReference type="NCBI Taxonomy" id="1762892"/>
    <lineage>
        <taxon>Bacteria</taxon>
        <taxon>Pseudomonadati</taxon>
        <taxon>Pseudomonadota</taxon>
        <taxon>Betaproteobacteria</taxon>
        <taxon>Burkholderiales</taxon>
        <taxon>Oxalobacteraceae</taxon>
        <taxon>Undibacterium</taxon>
    </lineage>
</organism>
<keyword evidence="3" id="KW-0067">ATP-binding</keyword>
<feature type="domain" description="AAA+ ATPase" evidence="2">
    <location>
        <begin position="165"/>
        <end position="357"/>
    </location>
</feature>
<protein>
    <submittedName>
        <fullName evidence="3">ATP-binding protein</fullName>
    </submittedName>
</protein>
<reference evidence="4" key="1">
    <citation type="journal article" date="2019" name="Int. J. Syst. Evol. Microbiol.">
        <title>The Global Catalogue of Microorganisms (GCM) 10K type strain sequencing project: providing services to taxonomists for standard genome sequencing and annotation.</title>
        <authorList>
            <consortium name="The Broad Institute Genomics Platform"/>
            <consortium name="The Broad Institute Genome Sequencing Center for Infectious Disease"/>
            <person name="Wu L."/>
            <person name="Ma J."/>
        </authorList>
    </citation>
    <scope>NUCLEOTIDE SEQUENCE [LARGE SCALE GENOMIC DNA]</scope>
    <source>
        <strain evidence="4">KCTC 42986</strain>
    </source>
</reference>
<dbReference type="SUPFAM" id="SSF52540">
    <property type="entry name" value="P-loop containing nucleoside triphosphate hydrolases"/>
    <property type="match status" value="1"/>
</dbReference>
<dbReference type="RefSeq" id="WP_390331569.1">
    <property type="nucleotide sequence ID" value="NZ_JBHRTP010000032.1"/>
</dbReference>
<evidence type="ECO:0000256" key="1">
    <source>
        <dbReference type="SAM" id="MobiDB-lite"/>
    </source>
</evidence>
<sequence length="438" mass="49293">MTTMNLAASGDGTSTPSTLPQSPRTVEETGLDFLFLTELLCKVLFLRGRMSLADLSSHVKLHAVVLESLLDFMRAEHLCELSSRGDTSASTFFQLTDTGRARASDFLNRCQYAGPAPVSLDAYAAQILRQSIRDVRYTRTVMEAGYGDFVMHDKVRDQLGAAMNSGRAIMIYGPAGSGKTYIAENLARLLSDYIAIPYAIAVDNEVIQVYDPHVHQLKMQKAVVNANLDRKSVSDARWLPCLRPIAISGGELTLDTLDLDFDDSTRYYQAPPHVKANNGVFVIDDLGRQLVSPQDLMNRWIVPLDRRRDYLTLHTGYKFQIPFDVIVVFSSNQDPKELADEAFLRRLGYKIEIGPLNEQQYRQVFRQVCSELAIPFSDSALHYLLHEYHYKEGRALLACYPRDLLGQVRDLALYEGRLPSLTADAMDWAWGNYFMPNG</sequence>